<evidence type="ECO:0000313" key="2">
    <source>
        <dbReference type="EMBL" id="KAJ7030797.1"/>
    </source>
</evidence>
<keyword evidence="1" id="KW-0472">Membrane</keyword>
<dbReference type="PANTHER" id="PTHR35043:SF7">
    <property type="entry name" value="TRANSCRIPTION FACTOR DOMAIN-CONTAINING PROTEIN"/>
    <property type="match status" value="1"/>
</dbReference>
<keyword evidence="1" id="KW-1133">Transmembrane helix</keyword>
<evidence type="ECO:0000256" key="1">
    <source>
        <dbReference type="SAM" id="Phobius"/>
    </source>
</evidence>
<sequence>YTPYHRLSLFVIALLVPEYILAWAIRQYLQARQIAKVRHAFRWTITHGFFLIMGGFHLFESPLHGPCDDNGQLSSPIAWPVDAPLGSRRPKPNLCPHENDKSIRMLTGRDLFYESTDLQFVVPTEEEIKDRGKSDWFAKSLVVIQTTWFLTQYIARQVNRLPIAKLETVTAAYAAMNFAIYFFWWDKPLNVGCPIRVLWPGGQPNPVQVAGWSDPQPPPPKLWSMVHRVMTVIVGSHDNSYDSGGLKGAPMFWSGCPGSQVCDRAVRITLVLGTLFGAIHCIGWSFTFPSHTDVVLWRISCALMVAVPLYISISGWILWRPMDRHFLEDFKWFLWFLYGLLICFLILGAVLYISARVVTLTLAFTTLRSLPPAAYETVQWTTFIPHI</sequence>
<dbReference type="EMBL" id="JARJCM010000087">
    <property type="protein sequence ID" value="KAJ7030797.1"/>
    <property type="molecule type" value="Genomic_DNA"/>
</dbReference>
<dbReference type="AlphaFoldDB" id="A0AAD6SP35"/>
<feature type="transmembrane region" description="Helical" evidence="1">
    <location>
        <begin position="6"/>
        <end position="29"/>
    </location>
</feature>
<keyword evidence="1" id="KW-0812">Transmembrane</keyword>
<protein>
    <submittedName>
        <fullName evidence="2">Uncharacterized protein</fullName>
    </submittedName>
</protein>
<dbReference type="Proteomes" id="UP001218188">
    <property type="component" value="Unassembled WGS sequence"/>
</dbReference>
<organism evidence="2 3">
    <name type="scientific">Mycena alexandri</name>
    <dbReference type="NCBI Taxonomy" id="1745969"/>
    <lineage>
        <taxon>Eukaryota</taxon>
        <taxon>Fungi</taxon>
        <taxon>Dikarya</taxon>
        <taxon>Basidiomycota</taxon>
        <taxon>Agaricomycotina</taxon>
        <taxon>Agaricomycetes</taxon>
        <taxon>Agaricomycetidae</taxon>
        <taxon>Agaricales</taxon>
        <taxon>Marasmiineae</taxon>
        <taxon>Mycenaceae</taxon>
        <taxon>Mycena</taxon>
    </lineage>
</organism>
<proteinExistence type="predicted"/>
<dbReference type="PANTHER" id="PTHR35043">
    <property type="entry name" value="TRANSCRIPTION FACTOR DOMAIN-CONTAINING PROTEIN"/>
    <property type="match status" value="1"/>
</dbReference>
<feature type="transmembrane region" description="Helical" evidence="1">
    <location>
        <begin position="41"/>
        <end position="59"/>
    </location>
</feature>
<keyword evidence="3" id="KW-1185">Reference proteome</keyword>
<comment type="caution">
    <text evidence="2">The sequence shown here is derived from an EMBL/GenBank/DDBJ whole genome shotgun (WGS) entry which is preliminary data.</text>
</comment>
<feature type="transmembrane region" description="Helical" evidence="1">
    <location>
        <begin position="268"/>
        <end position="288"/>
    </location>
</feature>
<gene>
    <name evidence="2" type="ORF">C8F04DRAFT_1112522</name>
</gene>
<feature type="transmembrane region" description="Helical" evidence="1">
    <location>
        <begin position="332"/>
        <end position="353"/>
    </location>
</feature>
<feature type="transmembrane region" description="Helical" evidence="1">
    <location>
        <begin position="295"/>
        <end position="320"/>
    </location>
</feature>
<name>A0AAD6SP35_9AGAR</name>
<reference evidence="2" key="1">
    <citation type="submission" date="2023-03" db="EMBL/GenBank/DDBJ databases">
        <title>Massive genome expansion in bonnet fungi (Mycena s.s.) driven by repeated elements and novel gene families across ecological guilds.</title>
        <authorList>
            <consortium name="Lawrence Berkeley National Laboratory"/>
            <person name="Harder C.B."/>
            <person name="Miyauchi S."/>
            <person name="Viragh M."/>
            <person name="Kuo A."/>
            <person name="Thoen E."/>
            <person name="Andreopoulos B."/>
            <person name="Lu D."/>
            <person name="Skrede I."/>
            <person name="Drula E."/>
            <person name="Henrissat B."/>
            <person name="Morin E."/>
            <person name="Kohler A."/>
            <person name="Barry K."/>
            <person name="LaButti K."/>
            <person name="Morin E."/>
            <person name="Salamov A."/>
            <person name="Lipzen A."/>
            <person name="Mereny Z."/>
            <person name="Hegedus B."/>
            <person name="Baldrian P."/>
            <person name="Stursova M."/>
            <person name="Weitz H."/>
            <person name="Taylor A."/>
            <person name="Grigoriev I.V."/>
            <person name="Nagy L.G."/>
            <person name="Martin F."/>
            <person name="Kauserud H."/>
        </authorList>
    </citation>
    <scope>NUCLEOTIDE SEQUENCE</scope>
    <source>
        <strain evidence="2">CBHHK200</strain>
    </source>
</reference>
<evidence type="ECO:0000313" key="3">
    <source>
        <dbReference type="Proteomes" id="UP001218188"/>
    </source>
</evidence>
<feature type="non-terminal residue" evidence="2">
    <location>
        <position position="1"/>
    </location>
</feature>
<feature type="transmembrane region" description="Helical" evidence="1">
    <location>
        <begin position="166"/>
        <end position="184"/>
    </location>
</feature>
<accession>A0AAD6SP35</accession>